<evidence type="ECO:0008006" key="3">
    <source>
        <dbReference type="Google" id="ProtNLM"/>
    </source>
</evidence>
<evidence type="ECO:0000313" key="2">
    <source>
        <dbReference type="Proteomes" id="UP000069443"/>
    </source>
</evidence>
<organism evidence="1 2">
    <name type="scientific">Mycolicibacterium canariasense</name>
    <name type="common">Mycobacterium canariasense</name>
    <dbReference type="NCBI Taxonomy" id="228230"/>
    <lineage>
        <taxon>Bacteria</taxon>
        <taxon>Bacillati</taxon>
        <taxon>Actinomycetota</taxon>
        <taxon>Actinomycetes</taxon>
        <taxon>Mycobacteriales</taxon>
        <taxon>Mycobacteriaceae</taxon>
        <taxon>Mycolicibacterium</taxon>
    </lineage>
</organism>
<comment type="caution">
    <text evidence="1">The sequence shown here is derived from an EMBL/GenBank/DDBJ whole genome shotgun (WGS) entry which is preliminary data.</text>
</comment>
<dbReference type="RefSeq" id="WP_062657931.1">
    <property type="nucleotide sequence ID" value="NZ_BCSY01000065.1"/>
</dbReference>
<reference evidence="2" key="1">
    <citation type="journal article" date="2016" name="Genome Announc.">
        <title>Draft Genome Sequences of Five Rapidly Growing Mycobacterium Species, M. thermoresistibile, M. fortuitum subsp. acetamidolyticum, M. canariasense, M. brisbanense, and M. novocastrense.</title>
        <authorList>
            <person name="Katahira K."/>
            <person name="Ogura Y."/>
            <person name="Gotoh Y."/>
            <person name="Hayashi T."/>
        </authorList>
    </citation>
    <scope>NUCLEOTIDE SEQUENCE [LARGE SCALE GENOMIC DNA]</scope>
    <source>
        <strain evidence="2">JCM15298</strain>
    </source>
</reference>
<dbReference type="EMBL" id="BCSY01000065">
    <property type="protein sequence ID" value="GAS96987.1"/>
    <property type="molecule type" value="Genomic_DNA"/>
</dbReference>
<dbReference type="AlphaFoldDB" id="A0A100WEW2"/>
<dbReference type="PANTHER" id="PTHR31793:SF24">
    <property type="entry name" value="LONG-CHAIN ACYL-COA THIOESTERASE FADM"/>
    <property type="match status" value="1"/>
</dbReference>
<name>A0A100WEW2_MYCCR</name>
<dbReference type="SUPFAM" id="SSF54637">
    <property type="entry name" value="Thioesterase/thiol ester dehydrase-isomerase"/>
    <property type="match status" value="1"/>
</dbReference>
<dbReference type="Pfam" id="PF13279">
    <property type="entry name" value="4HBT_2"/>
    <property type="match status" value="1"/>
</dbReference>
<dbReference type="Gene3D" id="3.10.129.10">
    <property type="entry name" value="Hotdog Thioesterase"/>
    <property type="match status" value="1"/>
</dbReference>
<dbReference type="InterPro" id="IPR029069">
    <property type="entry name" value="HotDog_dom_sf"/>
</dbReference>
<dbReference type="CDD" id="cd00586">
    <property type="entry name" value="4HBT"/>
    <property type="match status" value="1"/>
</dbReference>
<accession>A0A100WEW2</accession>
<dbReference type="GO" id="GO:0047617">
    <property type="term" value="F:fatty acyl-CoA hydrolase activity"/>
    <property type="evidence" value="ECO:0007669"/>
    <property type="project" value="TreeGrafter"/>
</dbReference>
<dbReference type="PANTHER" id="PTHR31793">
    <property type="entry name" value="4-HYDROXYBENZOYL-COA THIOESTERASE FAMILY MEMBER"/>
    <property type="match status" value="1"/>
</dbReference>
<dbReference type="STRING" id="228230.RMCC_3953"/>
<reference evidence="2" key="2">
    <citation type="submission" date="2016-02" db="EMBL/GenBank/DDBJ databases">
        <title>Draft genome sequence of five rapidly growing Mycobacterium species.</title>
        <authorList>
            <person name="Katahira K."/>
            <person name="Gotou Y."/>
            <person name="Iida K."/>
            <person name="Ogura Y."/>
            <person name="Hayashi T."/>
        </authorList>
    </citation>
    <scope>NUCLEOTIDE SEQUENCE [LARGE SCALE GENOMIC DNA]</scope>
    <source>
        <strain evidence="2">JCM15298</strain>
    </source>
</reference>
<evidence type="ECO:0000313" key="1">
    <source>
        <dbReference type="EMBL" id="GAS96987.1"/>
    </source>
</evidence>
<dbReference type="InterPro" id="IPR050563">
    <property type="entry name" value="4-hydroxybenzoyl-CoA_TE"/>
</dbReference>
<dbReference type="Proteomes" id="UP000069443">
    <property type="component" value="Unassembled WGS sequence"/>
</dbReference>
<keyword evidence="2" id="KW-1185">Reference proteome</keyword>
<sequence length="140" mass="15811">MANGFVTPVPVRWSDIDMYQHVNHATMVTILEEARVPFLREPFAGDVTTTGLLIAEVKVSYKGQVRLTDSPLQVTIWVNRLRAVDFTLGYEVRSVHADPDSKPAVIAETQLAAFSIEEQKLVRLAPHHREYLERCLRPSA</sequence>
<proteinExistence type="predicted"/>
<protein>
    <recommendedName>
        <fullName evidence="3">Thioesterase</fullName>
    </recommendedName>
</protein>
<dbReference type="OrthoDB" id="9799036at2"/>
<gene>
    <name evidence="1" type="ORF">RMCC_3953</name>
</gene>